<dbReference type="GO" id="GO:1901982">
    <property type="term" value="F:maltose binding"/>
    <property type="evidence" value="ECO:0007669"/>
    <property type="project" value="TreeGrafter"/>
</dbReference>
<proteinExistence type="inferred from homology"/>
<dbReference type="PROSITE" id="PS51318">
    <property type="entry name" value="TAT"/>
    <property type="match status" value="1"/>
</dbReference>
<organism evidence="5 6">
    <name type="scientific">Cellulomonas pakistanensis</name>
    <dbReference type="NCBI Taxonomy" id="992287"/>
    <lineage>
        <taxon>Bacteria</taxon>
        <taxon>Bacillati</taxon>
        <taxon>Actinomycetota</taxon>
        <taxon>Actinomycetes</taxon>
        <taxon>Micrococcales</taxon>
        <taxon>Cellulomonadaceae</taxon>
        <taxon>Cellulomonas</taxon>
    </lineage>
</organism>
<comment type="similarity">
    <text evidence="1">Belongs to the bacterial solute-binding protein 1 family.</text>
</comment>
<dbReference type="InterPro" id="IPR006059">
    <property type="entry name" value="SBP"/>
</dbReference>
<evidence type="ECO:0000256" key="4">
    <source>
        <dbReference type="SAM" id="MobiDB-lite"/>
    </source>
</evidence>
<evidence type="ECO:0000313" key="6">
    <source>
        <dbReference type="Proteomes" id="UP000642125"/>
    </source>
</evidence>
<dbReference type="InterPro" id="IPR006311">
    <property type="entry name" value="TAT_signal"/>
</dbReference>
<gene>
    <name evidence="5" type="ORF">Cpa01nite_27750</name>
</gene>
<evidence type="ECO:0000256" key="1">
    <source>
        <dbReference type="ARBA" id="ARBA00008520"/>
    </source>
</evidence>
<evidence type="ECO:0000256" key="2">
    <source>
        <dbReference type="ARBA" id="ARBA00022448"/>
    </source>
</evidence>
<sequence length="453" mass="47550">MSQSSRTPARPQPGPTGSSGLSRLSRRGFLAGLGAVGLGAGVAACSSGSPSPAGTGGSGGGAVDLAFWNGFTGGDGPVMQDLVDRFNAEHEDIAVKMTTMEWADFHAKLPAALTSGQGPHIAIQHLDSLPTSAARGLLLPLDDLASDLDLTADDFIRPVWDAGIYDGARYGIPLDVHPLGFFMNTTVMADAGLDPADPPMDRESYEAALDALLANGVAGHWMSPHTFTGGQTLQSLIWQFGGDLLDADGATAAWAQDEGVEALSWMVDAVHRGWSARDVGQDADIIALQNGQAAFNWNGIWSINTLDEISGLAWDVRRLPRIGSVDAAWAGSHNFVLTKQKGTTDAQLEAAQVFVNWVSQQSAAWAVGGQVPARTSARESAEFTALAPQAAIAEQAEDLRFPPSIPGIGDAIGELYTALNEAVLLTKEPREALEDAAARADQVLADNRDRYGA</sequence>
<dbReference type="Pfam" id="PF13416">
    <property type="entry name" value="SBP_bac_8"/>
    <property type="match status" value="1"/>
</dbReference>
<keyword evidence="6" id="KW-1185">Reference proteome</keyword>
<dbReference type="PANTHER" id="PTHR30061">
    <property type="entry name" value="MALTOSE-BINDING PERIPLASMIC PROTEIN"/>
    <property type="match status" value="1"/>
</dbReference>
<keyword evidence="3" id="KW-0732">Signal</keyword>
<protein>
    <submittedName>
        <fullName evidence="5">Sugar ABC transporter substrate-binding protein</fullName>
    </submittedName>
</protein>
<dbReference type="SUPFAM" id="SSF53850">
    <property type="entry name" value="Periplasmic binding protein-like II"/>
    <property type="match status" value="1"/>
</dbReference>
<dbReference type="AlphaFoldDB" id="A0A919PAF4"/>
<dbReference type="EMBL" id="BONO01000022">
    <property type="protein sequence ID" value="GIG37394.1"/>
    <property type="molecule type" value="Genomic_DNA"/>
</dbReference>
<keyword evidence="2" id="KW-0813">Transport</keyword>
<dbReference type="GO" id="GO:0042956">
    <property type="term" value="P:maltodextrin transmembrane transport"/>
    <property type="evidence" value="ECO:0007669"/>
    <property type="project" value="TreeGrafter"/>
</dbReference>
<dbReference type="PANTHER" id="PTHR30061:SF50">
    <property type="entry name" value="MALTOSE_MALTODEXTRIN-BINDING PERIPLASMIC PROTEIN"/>
    <property type="match status" value="1"/>
</dbReference>
<dbReference type="Gene3D" id="3.40.190.10">
    <property type="entry name" value="Periplasmic binding protein-like II"/>
    <property type="match status" value="1"/>
</dbReference>
<dbReference type="Proteomes" id="UP000642125">
    <property type="component" value="Unassembled WGS sequence"/>
</dbReference>
<dbReference type="RefSeq" id="WP_203669385.1">
    <property type="nucleotide sequence ID" value="NZ_BONO01000022.1"/>
</dbReference>
<dbReference type="GO" id="GO:0055052">
    <property type="term" value="C:ATP-binding cassette (ABC) transporter complex, substrate-binding subunit-containing"/>
    <property type="evidence" value="ECO:0007669"/>
    <property type="project" value="TreeGrafter"/>
</dbReference>
<dbReference type="GO" id="GO:0015768">
    <property type="term" value="P:maltose transport"/>
    <property type="evidence" value="ECO:0007669"/>
    <property type="project" value="TreeGrafter"/>
</dbReference>
<dbReference type="CDD" id="cd14748">
    <property type="entry name" value="PBP2_UgpB"/>
    <property type="match status" value="1"/>
</dbReference>
<feature type="region of interest" description="Disordered" evidence="4">
    <location>
        <begin position="1"/>
        <end position="23"/>
    </location>
</feature>
<comment type="caution">
    <text evidence="5">The sequence shown here is derived from an EMBL/GenBank/DDBJ whole genome shotgun (WGS) entry which is preliminary data.</text>
</comment>
<reference evidence="5" key="1">
    <citation type="submission" date="2021-01" db="EMBL/GenBank/DDBJ databases">
        <title>Whole genome shotgun sequence of Cellulomonas pakistanensis NBRC 110800.</title>
        <authorList>
            <person name="Komaki H."/>
            <person name="Tamura T."/>
        </authorList>
    </citation>
    <scope>NUCLEOTIDE SEQUENCE</scope>
    <source>
        <strain evidence="5">NBRC 110800</strain>
    </source>
</reference>
<evidence type="ECO:0000313" key="5">
    <source>
        <dbReference type="EMBL" id="GIG37394.1"/>
    </source>
</evidence>
<evidence type="ECO:0000256" key="3">
    <source>
        <dbReference type="ARBA" id="ARBA00022729"/>
    </source>
</evidence>
<accession>A0A919PAF4</accession>
<name>A0A919PAF4_9CELL</name>